<protein>
    <submittedName>
        <fullName evidence="1">Class F sortase</fullName>
    </submittedName>
</protein>
<dbReference type="PROSITE" id="PS51257">
    <property type="entry name" value="PROKAR_LIPOPROTEIN"/>
    <property type="match status" value="1"/>
</dbReference>
<dbReference type="RefSeq" id="WP_203561537.1">
    <property type="nucleotide sequence ID" value="NZ_JAAGOH010000057.1"/>
</dbReference>
<proteinExistence type="predicted"/>
<dbReference type="AlphaFoldDB" id="A0A7C9PK07"/>
<sequence>MDAQRRDRTKQGGPLRRWRGWTLAAGLAALAVAGCGGGEDPQTTPAADTPARAQTFPVGLAWSAPGD</sequence>
<comment type="caution">
    <text evidence="1">The sequence shown here is derived from an EMBL/GenBank/DDBJ whole genome shotgun (WGS) entry which is preliminary data.</text>
</comment>
<feature type="non-terminal residue" evidence="1">
    <location>
        <position position="67"/>
    </location>
</feature>
<accession>A0A7C9PK07</accession>
<evidence type="ECO:0000313" key="2">
    <source>
        <dbReference type="Proteomes" id="UP000484255"/>
    </source>
</evidence>
<name>A0A7C9PK07_9BURK</name>
<dbReference type="EMBL" id="JAAGOH010000057">
    <property type="protein sequence ID" value="NDY93977.1"/>
    <property type="molecule type" value="Genomic_DNA"/>
</dbReference>
<dbReference type="Proteomes" id="UP000484255">
    <property type="component" value="Unassembled WGS sequence"/>
</dbReference>
<evidence type="ECO:0000313" key="1">
    <source>
        <dbReference type="EMBL" id="NDY93977.1"/>
    </source>
</evidence>
<keyword evidence="2" id="KW-1185">Reference proteome</keyword>
<gene>
    <name evidence="1" type="ORF">G3A44_22560</name>
</gene>
<organism evidence="1 2">
    <name type="scientific">Ideonella livida</name>
    <dbReference type="NCBI Taxonomy" id="2707176"/>
    <lineage>
        <taxon>Bacteria</taxon>
        <taxon>Pseudomonadati</taxon>
        <taxon>Pseudomonadota</taxon>
        <taxon>Betaproteobacteria</taxon>
        <taxon>Burkholderiales</taxon>
        <taxon>Sphaerotilaceae</taxon>
        <taxon>Ideonella</taxon>
    </lineage>
</organism>
<reference evidence="1 2" key="1">
    <citation type="submission" date="2020-02" db="EMBL/GenBank/DDBJ databases">
        <title>Ideonella bacterium strain TBM-1.</title>
        <authorList>
            <person name="Chen W.-M."/>
        </authorList>
    </citation>
    <scope>NUCLEOTIDE SEQUENCE [LARGE SCALE GENOMIC DNA]</scope>
    <source>
        <strain evidence="1 2">TBM-1</strain>
    </source>
</reference>